<dbReference type="RefSeq" id="WP_002643789.1">
    <property type="nucleotide sequence ID" value="NZ_CAXBMG010000020.1"/>
</dbReference>
<dbReference type="GeneID" id="98650611"/>
<sequence length="62" mass="7318">MSSAKREQCLFLLEPVSNTKFNHLTNRIAVSVEIDPSMRDTWQREMLRDKVLLGVDRELDER</sequence>
<dbReference type="EMBL" id="CP042910">
    <property type="protein sequence ID" value="QEG18598.1"/>
    <property type="molecule type" value="Genomic_DNA"/>
</dbReference>
<protein>
    <submittedName>
        <fullName evidence="1">Uncharacterized protein</fullName>
    </submittedName>
</protein>
<name>A0ABX5YSH5_9PLAN</name>
<proteinExistence type="predicted"/>
<keyword evidence="2" id="KW-1185">Reference proteome</keyword>
<evidence type="ECO:0000313" key="2">
    <source>
        <dbReference type="Proteomes" id="UP000322887"/>
    </source>
</evidence>
<accession>A0ABX5YSH5</accession>
<reference evidence="1 2" key="1">
    <citation type="submission" date="2019-08" db="EMBL/GenBank/DDBJ databases">
        <title>Deep-cultivation of Planctomycetes and their phenomic and genomic characterization uncovers novel biology.</title>
        <authorList>
            <person name="Wiegand S."/>
            <person name="Jogler M."/>
            <person name="Boedeker C."/>
            <person name="Pinto D."/>
            <person name="Vollmers J."/>
            <person name="Rivas-Marin E."/>
            <person name="Kohn T."/>
            <person name="Peeters S.H."/>
            <person name="Heuer A."/>
            <person name="Rast P."/>
            <person name="Oberbeckmann S."/>
            <person name="Bunk B."/>
            <person name="Jeske O."/>
            <person name="Meyerdierks A."/>
            <person name="Storesund J.E."/>
            <person name="Kallscheuer N."/>
            <person name="Luecker S."/>
            <person name="Lage O.M."/>
            <person name="Pohl T."/>
            <person name="Merkel B.J."/>
            <person name="Hornburger P."/>
            <person name="Mueller R.-W."/>
            <person name="Bruemmer F."/>
            <person name="Labrenz M."/>
            <person name="Spormann A.M."/>
            <person name="Op den Camp H."/>
            <person name="Overmann J."/>
            <person name="Amann R."/>
            <person name="Jetten M.S.M."/>
            <person name="Mascher T."/>
            <person name="Medema M.H."/>
            <person name="Devos D.P."/>
            <person name="Kaster A.-K."/>
            <person name="Ovreas L."/>
            <person name="Rohde M."/>
            <person name="Galperin M.Y."/>
            <person name="Jogler C."/>
        </authorList>
    </citation>
    <scope>NUCLEOTIDE SEQUENCE [LARGE SCALE GENOMIC DNA]</scope>
    <source>
        <strain evidence="1 2">DSM 8797</strain>
    </source>
</reference>
<gene>
    <name evidence="1" type="ORF">GmarT_44880</name>
</gene>
<dbReference type="Proteomes" id="UP000322887">
    <property type="component" value="Chromosome"/>
</dbReference>
<evidence type="ECO:0000313" key="1">
    <source>
        <dbReference type="EMBL" id="QEG18598.1"/>
    </source>
</evidence>
<organism evidence="1 2">
    <name type="scientific">Gimesia maris</name>
    <dbReference type="NCBI Taxonomy" id="122"/>
    <lineage>
        <taxon>Bacteria</taxon>
        <taxon>Pseudomonadati</taxon>
        <taxon>Planctomycetota</taxon>
        <taxon>Planctomycetia</taxon>
        <taxon>Planctomycetales</taxon>
        <taxon>Planctomycetaceae</taxon>
        <taxon>Gimesia</taxon>
    </lineage>
</organism>